<protein>
    <submittedName>
        <fullName evidence="1">Uncharacterized protein</fullName>
    </submittedName>
</protein>
<keyword evidence="2" id="KW-1185">Reference proteome</keyword>
<reference evidence="1" key="2">
    <citation type="submission" date="2020-09" db="EMBL/GenBank/DDBJ databases">
        <authorList>
            <person name="Sun Q."/>
            <person name="Ohkuma M."/>
        </authorList>
    </citation>
    <scope>NUCLEOTIDE SEQUENCE</scope>
    <source>
        <strain evidence="1">JCM 19596</strain>
    </source>
</reference>
<name>A0A830FKG1_9EURY</name>
<comment type="caution">
    <text evidence="1">The sequence shown here is derived from an EMBL/GenBank/DDBJ whole genome shotgun (WGS) entry which is preliminary data.</text>
</comment>
<organism evidence="1 2">
    <name type="scientific">Halocalculus aciditolerans</name>
    <dbReference type="NCBI Taxonomy" id="1383812"/>
    <lineage>
        <taxon>Archaea</taxon>
        <taxon>Methanobacteriati</taxon>
        <taxon>Methanobacteriota</taxon>
        <taxon>Stenosarchaea group</taxon>
        <taxon>Halobacteria</taxon>
        <taxon>Halobacteriales</taxon>
        <taxon>Halobacteriaceae</taxon>
        <taxon>Halocalculus</taxon>
    </lineage>
</organism>
<proteinExistence type="predicted"/>
<sequence length="66" mass="7181">MAVDNKITVRVTDTHDGNIDAIADATGLRRPEVIRRLLTLGCEDVEALGVDAILHADDPVEIETEQ</sequence>
<evidence type="ECO:0000313" key="2">
    <source>
        <dbReference type="Proteomes" id="UP000607197"/>
    </source>
</evidence>
<dbReference type="EMBL" id="BMPG01000001">
    <property type="protein sequence ID" value="GGL55333.1"/>
    <property type="molecule type" value="Genomic_DNA"/>
</dbReference>
<evidence type="ECO:0000313" key="1">
    <source>
        <dbReference type="EMBL" id="GGL55333.1"/>
    </source>
</evidence>
<accession>A0A830FKG1</accession>
<reference evidence="1" key="1">
    <citation type="journal article" date="2014" name="Int. J. Syst. Evol. Microbiol.">
        <title>Complete genome sequence of Corynebacterium casei LMG S-19264T (=DSM 44701T), isolated from a smear-ripened cheese.</title>
        <authorList>
            <consortium name="US DOE Joint Genome Institute (JGI-PGF)"/>
            <person name="Walter F."/>
            <person name="Albersmeier A."/>
            <person name="Kalinowski J."/>
            <person name="Ruckert C."/>
        </authorList>
    </citation>
    <scope>NUCLEOTIDE SEQUENCE</scope>
    <source>
        <strain evidence="1">JCM 19596</strain>
    </source>
</reference>
<dbReference type="Proteomes" id="UP000607197">
    <property type="component" value="Unassembled WGS sequence"/>
</dbReference>
<dbReference type="AlphaFoldDB" id="A0A830FKG1"/>
<dbReference type="RefSeq" id="WP_188976811.1">
    <property type="nucleotide sequence ID" value="NZ_BMPG01000001.1"/>
</dbReference>
<gene>
    <name evidence="1" type="ORF">GCM10009039_11830</name>
</gene>